<sequence>MVHCLGVKVLDALVPDLGHVCRVKQITKTSSFRSTKVSSVTFPRFTSHNQTASLTLISRENSLERISAECRDTVRLFTSLTPSSLSFRSKESKMRFQKIGLATEPCTKPLEVSFPDSSPPAYRTITLRSRW</sequence>
<protein>
    <submittedName>
        <fullName evidence="1">Uncharacterized protein</fullName>
    </submittedName>
</protein>
<dbReference type="AlphaFoldDB" id="A0A4C1YC83"/>
<reference evidence="1 2" key="1">
    <citation type="journal article" date="2019" name="Commun. Biol.">
        <title>The bagworm genome reveals a unique fibroin gene that provides high tensile strength.</title>
        <authorList>
            <person name="Kono N."/>
            <person name="Nakamura H."/>
            <person name="Ohtoshi R."/>
            <person name="Tomita M."/>
            <person name="Numata K."/>
            <person name="Arakawa K."/>
        </authorList>
    </citation>
    <scope>NUCLEOTIDE SEQUENCE [LARGE SCALE GENOMIC DNA]</scope>
</reference>
<keyword evidence="2" id="KW-1185">Reference proteome</keyword>
<accession>A0A4C1YC83</accession>
<proteinExistence type="predicted"/>
<evidence type="ECO:0000313" key="1">
    <source>
        <dbReference type="EMBL" id="GBP73991.1"/>
    </source>
</evidence>
<comment type="caution">
    <text evidence="1">The sequence shown here is derived from an EMBL/GenBank/DDBJ whole genome shotgun (WGS) entry which is preliminary data.</text>
</comment>
<organism evidence="1 2">
    <name type="scientific">Eumeta variegata</name>
    <name type="common">Bagworm moth</name>
    <name type="synonym">Eumeta japonica</name>
    <dbReference type="NCBI Taxonomy" id="151549"/>
    <lineage>
        <taxon>Eukaryota</taxon>
        <taxon>Metazoa</taxon>
        <taxon>Ecdysozoa</taxon>
        <taxon>Arthropoda</taxon>
        <taxon>Hexapoda</taxon>
        <taxon>Insecta</taxon>
        <taxon>Pterygota</taxon>
        <taxon>Neoptera</taxon>
        <taxon>Endopterygota</taxon>
        <taxon>Lepidoptera</taxon>
        <taxon>Glossata</taxon>
        <taxon>Ditrysia</taxon>
        <taxon>Tineoidea</taxon>
        <taxon>Psychidae</taxon>
        <taxon>Oiketicinae</taxon>
        <taxon>Eumeta</taxon>
    </lineage>
</organism>
<dbReference type="Proteomes" id="UP000299102">
    <property type="component" value="Unassembled WGS sequence"/>
</dbReference>
<name>A0A4C1YC83_EUMVA</name>
<evidence type="ECO:0000313" key="2">
    <source>
        <dbReference type="Proteomes" id="UP000299102"/>
    </source>
</evidence>
<dbReference type="EMBL" id="BGZK01001195">
    <property type="protein sequence ID" value="GBP73991.1"/>
    <property type="molecule type" value="Genomic_DNA"/>
</dbReference>
<gene>
    <name evidence="1" type="ORF">EVAR_76666_1</name>
</gene>